<dbReference type="EMBL" id="CAVMJV010000015">
    <property type="protein sequence ID" value="CAK5054684.1"/>
    <property type="molecule type" value="Genomic_DNA"/>
</dbReference>
<evidence type="ECO:0000313" key="2">
    <source>
        <dbReference type="Proteomes" id="UP001497535"/>
    </source>
</evidence>
<sequence length="109" mass="12676">MIKGWILEYDISYKAELTPSQESSNCIEVRKSIWNPNNLQTPYELFVKNEKGEFVVANPHFGPAFCLVCRRNHSMIINGLHFPRNNCVEDNDPNLNCTYEACFYCRVII</sequence>
<protein>
    <submittedName>
        <fullName evidence="1">Uncharacterized protein</fullName>
    </submittedName>
</protein>
<comment type="caution">
    <text evidence="1">The sequence shown here is derived from an EMBL/GenBank/DDBJ whole genome shotgun (WGS) entry which is preliminary data.</text>
</comment>
<evidence type="ECO:0000313" key="1">
    <source>
        <dbReference type="EMBL" id="CAK5054684.1"/>
    </source>
</evidence>
<gene>
    <name evidence="1" type="ORF">MENTE1834_LOCUS14477</name>
</gene>
<keyword evidence="2" id="KW-1185">Reference proteome</keyword>
<dbReference type="Proteomes" id="UP001497535">
    <property type="component" value="Unassembled WGS sequence"/>
</dbReference>
<reference evidence="1" key="1">
    <citation type="submission" date="2023-11" db="EMBL/GenBank/DDBJ databases">
        <authorList>
            <person name="Poullet M."/>
        </authorList>
    </citation>
    <scope>NUCLEOTIDE SEQUENCE</scope>
    <source>
        <strain evidence="1">E1834</strain>
    </source>
</reference>
<organism evidence="1 2">
    <name type="scientific">Meloidogyne enterolobii</name>
    <name type="common">Root-knot nematode worm</name>
    <name type="synonym">Meloidogyne mayaguensis</name>
    <dbReference type="NCBI Taxonomy" id="390850"/>
    <lineage>
        <taxon>Eukaryota</taxon>
        <taxon>Metazoa</taxon>
        <taxon>Ecdysozoa</taxon>
        <taxon>Nematoda</taxon>
        <taxon>Chromadorea</taxon>
        <taxon>Rhabditida</taxon>
        <taxon>Tylenchina</taxon>
        <taxon>Tylenchomorpha</taxon>
        <taxon>Tylenchoidea</taxon>
        <taxon>Meloidogynidae</taxon>
        <taxon>Meloidogyninae</taxon>
        <taxon>Meloidogyne</taxon>
    </lineage>
</organism>
<proteinExistence type="predicted"/>
<accession>A0ACB0YP38</accession>
<name>A0ACB0YP38_MELEN</name>